<evidence type="ECO:0000256" key="2">
    <source>
        <dbReference type="ARBA" id="ARBA00004443"/>
    </source>
</evidence>
<organism evidence="13">
    <name type="scientific">Thrips palmi</name>
    <name type="common">Melon thrips</name>
    <dbReference type="NCBI Taxonomy" id="161013"/>
    <lineage>
        <taxon>Eukaryota</taxon>
        <taxon>Metazoa</taxon>
        <taxon>Ecdysozoa</taxon>
        <taxon>Arthropoda</taxon>
        <taxon>Hexapoda</taxon>
        <taxon>Insecta</taxon>
        <taxon>Pterygota</taxon>
        <taxon>Neoptera</taxon>
        <taxon>Paraneoptera</taxon>
        <taxon>Thysanoptera</taxon>
        <taxon>Terebrantia</taxon>
        <taxon>Thripoidea</taxon>
        <taxon>Thripidae</taxon>
        <taxon>Thrips</taxon>
    </lineage>
</organism>
<dbReference type="Proteomes" id="UP000515158">
    <property type="component" value="Unplaced"/>
</dbReference>
<evidence type="ECO:0000256" key="10">
    <source>
        <dbReference type="ARBA" id="ARBA00023128"/>
    </source>
</evidence>
<evidence type="ECO:0000256" key="9">
    <source>
        <dbReference type="ARBA" id="ARBA00022982"/>
    </source>
</evidence>
<dbReference type="OrthoDB" id="6241903at2759"/>
<evidence type="ECO:0000256" key="7">
    <source>
        <dbReference type="ARBA" id="ARBA00022792"/>
    </source>
</evidence>
<keyword evidence="11" id="KW-0472">Membrane</keyword>
<evidence type="ECO:0000313" key="12">
    <source>
        <dbReference type="Proteomes" id="UP000515158"/>
    </source>
</evidence>
<proteinExistence type="inferred from homology"/>
<evidence type="ECO:0000256" key="6">
    <source>
        <dbReference type="ARBA" id="ARBA00022660"/>
    </source>
</evidence>
<dbReference type="InParanoid" id="A0A6P8Y7V5"/>
<keyword evidence="5" id="KW-0813">Transport</keyword>
<dbReference type="KEGG" id="tpal:117640361"/>
<dbReference type="GeneID" id="117640361"/>
<keyword evidence="8" id="KW-0809">Transit peptide</keyword>
<dbReference type="GO" id="GO:0045271">
    <property type="term" value="C:respiratory chain complex I"/>
    <property type="evidence" value="ECO:0007669"/>
    <property type="project" value="InterPro"/>
</dbReference>
<dbReference type="RefSeq" id="XP_034232715.1">
    <property type="nucleotide sequence ID" value="XM_034376824.1"/>
</dbReference>
<dbReference type="FunCoup" id="A0A6P8Y7V5">
    <property type="interactions" value="103"/>
</dbReference>
<dbReference type="GO" id="GO:0005743">
    <property type="term" value="C:mitochondrial inner membrane"/>
    <property type="evidence" value="ECO:0007669"/>
    <property type="project" value="UniProtKB-SubCell"/>
</dbReference>
<dbReference type="GO" id="GO:0032981">
    <property type="term" value="P:mitochondrial respiratory chain complex I assembly"/>
    <property type="evidence" value="ECO:0007669"/>
    <property type="project" value="TreeGrafter"/>
</dbReference>
<name>A0A6P8Y7V5_THRPL</name>
<evidence type="ECO:0000256" key="4">
    <source>
        <dbReference type="ARBA" id="ARBA00011533"/>
    </source>
</evidence>
<evidence type="ECO:0000256" key="1">
    <source>
        <dbReference type="ARBA" id="ARBA00003195"/>
    </source>
</evidence>
<evidence type="ECO:0000256" key="8">
    <source>
        <dbReference type="ARBA" id="ARBA00022946"/>
    </source>
</evidence>
<comment type="subcellular location">
    <subcellularLocation>
        <location evidence="2">Mitochondrion inner membrane</location>
        <topology evidence="2">Peripheral membrane protein</topology>
        <orientation evidence="2">Matrix side</orientation>
    </subcellularLocation>
</comment>
<keyword evidence="6" id="KW-0679">Respiratory chain</keyword>
<accession>A0A6P8Y7V5</accession>
<sequence length="107" mass="11971">MLVSRGLPLLGRALVSSAKSPAVHRVAIQVRNSGGTFRYRGIGEAPGSEAQERAADIAYTIFWWWVCFKCIVSYDHLIGEYDWPDASKWTDEELGVPPDDYEPPSRS</sequence>
<evidence type="ECO:0000256" key="5">
    <source>
        <dbReference type="ARBA" id="ARBA00022448"/>
    </source>
</evidence>
<comment type="similarity">
    <text evidence="3">Belongs to the complex I NDUFB2 subunit family.</text>
</comment>
<reference evidence="13" key="1">
    <citation type="submission" date="2025-08" db="UniProtKB">
        <authorList>
            <consortium name="RefSeq"/>
        </authorList>
    </citation>
    <scope>IDENTIFICATION</scope>
    <source>
        <tissue evidence="13">Total insect</tissue>
    </source>
</reference>
<protein>
    <submittedName>
        <fullName evidence="13">NADH dehydrogenase [ubiquinone] 1 beta subcomplex subunit 2, mitochondrial-like</fullName>
    </submittedName>
</protein>
<keyword evidence="12" id="KW-1185">Reference proteome</keyword>
<evidence type="ECO:0000256" key="11">
    <source>
        <dbReference type="ARBA" id="ARBA00023136"/>
    </source>
</evidence>
<gene>
    <name evidence="13" type="primary">LOC117640361</name>
</gene>
<evidence type="ECO:0000313" key="13">
    <source>
        <dbReference type="RefSeq" id="XP_034232715.1"/>
    </source>
</evidence>
<dbReference type="PANTHER" id="PTHR15223:SF1">
    <property type="entry name" value="NADH DEHYDROGENASE [UBIQUINONE] 1 BETA SUBCOMPLEX SUBUNIT 2, MITOCHONDRIAL"/>
    <property type="match status" value="1"/>
</dbReference>
<keyword evidence="10" id="KW-0496">Mitochondrion</keyword>
<dbReference type="Pfam" id="PF14813">
    <property type="entry name" value="NADH_B2"/>
    <property type="match status" value="1"/>
</dbReference>
<dbReference type="AlphaFoldDB" id="A0A6P8Y7V5"/>
<dbReference type="InterPro" id="IPR026627">
    <property type="entry name" value="NDUFB2_animal"/>
</dbReference>
<comment type="function">
    <text evidence="1">Accessory subunit of the mitochondrial membrane respiratory chain NADH dehydrogenase (Complex I), that is believed not to be involved in catalysis. Complex I functions in the transfer of electrons from NADH to the respiratory chain. The immediate electron acceptor for the enzyme is believed to be ubiquinone.</text>
</comment>
<evidence type="ECO:0000256" key="3">
    <source>
        <dbReference type="ARBA" id="ARBA00005923"/>
    </source>
</evidence>
<keyword evidence="9" id="KW-0249">Electron transport</keyword>
<comment type="subunit">
    <text evidence="4">Complex I is composed of 45 different subunits.</text>
</comment>
<dbReference type="PANTHER" id="PTHR15223">
    <property type="entry name" value="NADH-UBIQUINONE OXIDOREDUCTASE AGGG SUBUNIT"/>
    <property type="match status" value="1"/>
</dbReference>
<keyword evidence="7" id="KW-0999">Mitochondrion inner membrane</keyword>